<dbReference type="Ensembl" id="ENSCINT00000032283.1">
    <property type="protein sequence ID" value="ENSCINP00000034859.1"/>
    <property type="gene ID" value="ENSCING00000024932.1"/>
</dbReference>
<dbReference type="Proteomes" id="UP000008144">
    <property type="component" value="Chromosome 10"/>
</dbReference>
<reference evidence="1" key="4">
    <citation type="submission" date="2025-09" db="UniProtKB">
        <authorList>
            <consortium name="Ensembl"/>
        </authorList>
    </citation>
    <scope>IDENTIFICATION</scope>
</reference>
<protein>
    <submittedName>
        <fullName evidence="1">Uncharacterized protein</fullName>
    </submittedName>
</protein>
<keyword evidence="2" id="KW-1185">Reference proteome</keyword>
<dbReference type="HOGENOM" id="CLU_2739254_0_0_1"/>
<name>H2XYX5_CIOIN</name>
<evidence type="ECO:0000313" key="2">
    <source>
        <dbReference type="Proteomes" id="UP000008144"/>
    </source>
</evidence>
<sequence>MVLLILQIVSLKCKHYKHNARMVMEVINTPFTIDCCLVFHQIKHIFSLQQLNHYLRFTELNLRHIDCSLPI</sequence>
<evidence type="ECO:0000313" key="1">
    <source>
        <dbReference type="Ensembl" id="ENSCINP00000034859.1"/>
    </source>
</evidence>
<organism evidence="1 2">
    <name type="scientific">Ciona intestinalis</name>
    <name type="common">Transparent sea squirt</name>
    <name type="synonym">Ascidia intestinalis</name>
    <dbReference type="NCBI Taxonomy" id="7719"/>
    <lineage>
        <taxon>Eukaryota</taxon>
        <taxon>Metazoa</taxon>
        <taxon>Chordata</taxon>
        <taxon>Tunicata</taxon>
        <taxon>Ascidiacea</taxon>
        <taxon>Phlebobranchia</taxon>
        <taxon>Cionidae</taxon>
        <taxon>Ciona</taxon>
    </lineage>
</organism>
<dbReference type="AlphaFoldDB" id="H2XYX5"/>
<reference evidence="2" key="1">
    <citation type="journal article" date="2002" name="Science">
        <title>The draft genome of Ciona intestinalis: insights into chordate and vertebrate origins.</title>
        <authorList>
            <person name="Dehal P."/>
            <person name="Satou Y."/>
            <person name="Campbell R.K."/>
            <person name="Chapman J."/>
            <person name="Degnan B."/>
            <person name="De Tomaso A."/>
            <person name="Davidson B."/>
            <person name="Di Gregorio A."/>
            <person name="Gelpke M."/>
            <person name="Goodstein D.M."/>
            <person name="Harafuji N."/>
            <person name="Hastings K.E."/>
            <person name="Ho I."/>
            <person name="Hotta K."/>
            <person name="Huang W."/>
            <person name="Kawashima T."/>
            <person name="Lemaire P."/>
            <person name="Martinez D."/>
            <person name="Meinertzhagen I.A."/>
            <person name="Necula S."/>
            <person name="Nonaka M."/>
            <person name="Putnam N."/>
            <person name="Rash S."/>
            <person name="Saiga H."/>
            <person name="Satake M."/>
            <person name="Terry A."/>
            <person name="Yamada L."/>
            <person name="Wang H.G."/>
            <person name="Awazu S."/>
            <person name="Azumi K."/>
            <person name="Boore J."/>
            <person name="Branno M."/>
            <person name="Chin-Bow S."/>
            <person name="DeSantis R."/>
            <person name="Doyle S."/>
            <person name="Francino P."/>
            <person name="Keys D.N."/>
            <person name="Haga S."/>
            <person name="Hayashi H."/>
            <person name="Hino K."/>
            <person name="Imai K.S."/>
            <person name="Inaba K."/>
            <person name="Kano S."/>
            <person name="Kobayashi K."/>
            <person name="Kobayashi M."/>
            <person name="Lee B.I."/>
            <person name="Makabe K.W."/>
            <person name="Manohar C."/>
            <person name="Matassi G."/>
            <person name="Medina M."/>
            <person name="Mochizuki Y."/>
            <person name="Mount S."/>
            <person name="Morishita T."/>
            <person name="Miura S."/>
            <person name="Nakayama A."/>
            <person name="Nishizaka S."/>
            <person name="Nomoto H."/>
            <person name="Ohta F."/>
            <person name="Oishi K."/>
            <person name="Rigoutsos I."/>
            <person name="Sano M."/>
            <person name="Sasaki A."/>
            <person name="Sasakura Y."/>
            <person name="Shoguchi E."/>
            <person name="Shin-i T."/>
            <person name="Spagnuolo A."/>
            <person name="Stainier D."/>
            <person name="Suzuki M.M."/>
            <person name="Tassy O."/>
            <person name="Takatori N."/>
            <person name="Tokuoka M."/>
            <person name="Yagi K."/>
            <person name="Yoshizaki F."/>
            <person name="Wada S."/>
            <person name="Zhang C."/>
            <person name="Hyatt P.D."/>
            <person name="Larimer F."/>
            <person name="Detter C."/>
            <person name="Doggett N."/>
            <person name="Glavina T."/>
            <person name="Hawkins T."/>
            <person name="Richardson P."/>
            <person name="Lucas S."/>
            <person name="Kohara Y."/>
            <person name="Levine M."/>
            <person name="Satoh N."/>
            <person name="Rokhsar D.S."/>
        </authorList>
    </citation>
    <scope>NUCLEOTIDE SEQUENCE [LARGE SCALE GENOMIC DNA]</scope>
</reference>
<reference evidence="1" key="2">
    <citation type="journal article" date="2008" name="Genome Biol.">
        <title>Improved genome assembly and evidence-based global gene model set for the chordate Ciona intestinalis: new insight into intron and operon populations.</title>
        <authorList>
            <person name="Satou Y."/>
            <person name="Mineta K."/>
            <person name="Ogasawara M."/>
            <person name="Sasakura Y."/>
            <person name="Shoguchi E."/>
            <person name="Ueno K."/>
            <person name="Yamada L."/>
            <person name="Matsumoto J."/>
            <person name="Wasserscheid J."/>
            <person name="Dewar K."/>
            <person name="Wiley G.B."/>
            <person name="Macmil S.L."/>
            <person name="Roe B.A."/>
            <person name="Zeller R.W."/>
            <person name="Hastings K.E."/>
            <person name="Lemaire P."/>
            <person name="Lindquist E."/>
            <person name="Endo T."/>
            <person name="Hotta K."/>
            <person name="Inaba K."/>
        </authorList>
    </citation>
    <scope>NUCLEOTIDE SEQUENCE [LARGE SCALE GENOMIC DNA]</scope>
    <source>
        <strain evidence="1">wild type</strain>
    </source>
</reference>
<proteinExistence type="predicted"/>
<dbReference type="InParanoid" id="H2XYX5"/>
<dbReference type="EMBL" id="EAAA01000486">
    <property type="status" value="NOT_ANNOTATED_CDS"/>
    <property type="molecule type" value="Genomic_DNA"/>
</dbReference>
<accession>H2XYX5</accession>
<reference evidence="1" key="3">
    <citation type="submission" date="2025-08" db="UniProtKB">
        <authorList>
            <consortium name="Ensembl"/>
        </authorList>
    </citation>
    <scope>IDENTIFICATION</scope>
</reference>